<protein>
    <submittedName>
        <fullName evidence="2">Uncharacterized protein</fullName>
    </submittedName>
</protein>
<sequence length="117" mass="12457">MKLRFYLPAFLKTILAVAFVVAGGSFSHSFAERSHGHEHEVAASDGHSHGQTAATADQLVVDHETVHCGAYLLALTSDDEMRLPALADDMTADCFVSGASRTAKIDPPPPRPVSLSI</sequence>
<accession>A0ABR9CNV8</accession>
<feature type="signal peptide" evidence="1">
    <location>
        <begin position="1"/>
        <end position="22"/>
    </location>
</feature>
<proteinExistence type="predicted"/>
<comment type="caution">
    <text evidence="2">The sequence shown here is derived from an EMBL/GenBank/DDBJ whole genome shotgun (WGS) entry which is preliminary data.</text>
</comment>
<organism evidence="2 3">
    <name type="scientific">Roseibium litorale</name>
    <dbReference type="NCBI Taxonomy" id="2803841"/>
    <lineage>
        <taxon>Bacteria</taxon>
        <taxon>Pseudomonadati</taxon>
        <taxon>Pseudomonadota</taxon>
        <taxon>Alphaproteobacteria</taxon>
        <taxon>Hyphomicrobiales</taxon>
        <taxon>Stappiaceae</taxon>
        <taxon>Roseibium</taxon>
    </lineage>
</organism>
<evidence type="ECO:0000256" key="1">
    <source>
        <dbReference type="SAM" id="SignalP"/>
    </source>
</evidence>
<dbReference type="Proteomes" id="UP000632063">
    <property type="component" value="Unassembled WGS sequence"/>
</dbReference>
<name>A0ABR9CNV8_9HYPH</name>
<dbReference type="RefSeq" id="WP_192148665.1">
    <property type="nucleotide sequence ID" value="NZ_JACYXI010000008.1"/>
</dbReference>
<dbReference type="EMBL" id="JACYXI010000008">
    <property type="protein sequence ID" value="MBD8892531.1"/>
    <property type="molecule type" value="Genomic_DNA"/>
</dbReference>
<feature type="chain" id="PRO_5046974284" evidence="1">
    <location>
        <begin position="23"/>
        <end position="117"/>
    </location>
</feature>
<keyword evidence="3" id="KW-1185">Reference proteome</keyword>
<reference evidence="3" key="1">
    <citation type="submission" date="2020-09" db="EMBL/GenBank/DDBJ databases">
        <title>The genome sequence of strain Labrenzia suaedae 4C16A.</title>
        <authorList>
            <person name="Liu Y."/>
        </authorList>
    </citation>
    <scope>NUCLEOTIDE SEQUENCE [LARGE SCALE GENOMIC DNA]</scope>
    <source>
        <strain evidence="3">4C16A</strain>
    </source>
</reference>
<reference evidence="2 3" key="2">
    <citation type="journal article" date="2021" name="Int. J. Syst. Evol. Microbiol.">
        <title>Roseibium litorale sp. nov., isolated from a tidal flat sediment and proposal for the reclassification of Labrenzia polysiphoniae as Roseibium polysiphoniae comb. nov.</title>
        <authorList>
            <person name="Liu Y."/>
            <person name="Pei T."/>
            <person name="Du J."/>
            <person name="Chao M."/>
            <person name="Deng M.R."/>
            <person name="Zhu H."/>
        </authorList>
    </citation>
    <scope>NUCLEOTIDE SEQUENCE [LARGE SCALE GENOMIC DNA]</scope>
    <source>
        <strain evidence="2 3">4C16A</strain>
    </source>
</reference>
<gene>
    <name evidence="2" type="ORF">IG616_13340</name>
</gene>
<keyword evidence="1" id="KW-0732">Signal</keyword>
<evidence type="ECO:0000313" key="2">
    <source>
        <dbReference type="EMBL" id="MBD8892531.1"/>
    </source>
</evidence>
<evidence type="ECO:0000313" key="3">
    <source>
        <dbReference type="Proteomes" id="UP000632063"/>
    </source>
</evidence>